<accession>A0ABW8KK40</accession>
<gene>
    <name evidence="2" type="ORF">ISP14_09390</name>
</gene>
<keyword evidence="2" id="KW-0489">Methyltransferase</keyword>
<dbReference type="InterPro" id="IPR029063">
    <property type="entry name" value="SAM-dependent_MTases_sf"/>
</dbReference>
<dbReference type="InterPro" id="IPR013216">
    <property type="entry name" value="Methyltransf_11"/>
</dbReference>
<comment type="caution">
    <text evidence="2">The sequence shown here is derived from an EMBL/GenBank/DDBJ whole genome shotgun (WGS) entry which is preliminary data.</text>
</comment>
<name>A0ABW8KK40_9GAMM</name>
<dbReference type="PANTHER" id="PTHR43591">
    <property type="entry name" value="METHYLTRANSFERASE"/>
    <property type="match status" value="1"/>
</dbReference>
<dbReference type="GO" id="GO:0008168">
    <property type="term" value="F:methyltransferase activity"/>
    <property type="evidence" value="ECO:0007669"/>
    <property type="project" value="UniProtKB-KW"/>
</dbReference>
<organism evidence="2 3">
    <name type="scientific">Dyella agri</name>
    <dbReference type="NCBI Taxonomy" id="1926869"/>
    <lineage>
        <taxon>Bacteria</taxon>
        <taxon>Pseudomonadati</taxon>
        <taxon>Pseudomonadota</taxon>
        <taxon>Gammaproteobacteria</taxon>
        <taxon>Lysobacterales</taxon>
        <taxon>Rhodanobacteraceae</taxon>
        <taxon>Dyella</taxon>
    </lineage>
</organism>
<dbReference type="Proteomes" id="UP001620397">
    <property type="component" value="Unassembled WGS sequence"/>
</dbReference>
<dbReference type="PANTHER" id="PTHR43591:SF24">
    <property type="entry name" value="2-METHOXY-6-POLYPRENYL-1,4-BENZOQUINOL METHYLASE, MITOCHONDRIAL"/>
    <property type="match status" value="1"/>
</dbReference>
<reference evidence="2 3" key="1">
    <citation type="submission" date="2020-10" db="EMBL/GenBank/DDBJ databases">
        <title>Phylogeny of dyella-like bacteria.</title>
        <authorList>
            <person name="Fu J."/>
        </authorList>
    </citation>
    <scope>NUCLEOTIDE SEQUENCE [LARGE SCALE GENOMIC DNA]</scope>
    <source>
        <strain evidence="2 3">DKC-1</strain>
    </source>
</reference>
<dbReference type="Gene3D" id="3.40.50.150">
    <property type="entry name" value="Vaccinia Virus protein VP39"/>
    <property type="match status" value="1"/>
</dbReference>
<proteinExistence type="predicted"/>
<dbReference type="CDD" id="cd02440">
    <property type="entry name" value="AdoMet_MTases"/>
    <property type="match status" value="1"/>
</dbReference>
<dbReference type="SUPFAM" id="SSF53335">
    <property type="entry name" value="S-adenosyl-L-methionine-dependent methyltransferases"/>
    <property type="match status" value="1"/>
</dbReference>
<sequence>MPRPRGADPLGGFRCRGGAVSEDFVRGATERLRPVTEFPEVLFERLLADGNVWPGCTVLDLHCGGSNVARGLALRGCELTGIDHSAPLLAQAAELDRHAGVVVKQWRARVENADFPAASFDAITAGQCWQACERPRTLALARGWLRHGGRLLIAQYEWLPLTGNVVQDSERLILGCNPGWTAHSSSGLHPLWLKEVAEAGFVDLRTWSQDLEVPCSHASWRKRVRASPAVAMLSDEARVQQLDVELMTMLASRHANEPMAVPYRLWVVSAATPGELA</sequence>
<keyword evidence="2" id="KW-0808">Transferase</keyword>
<dbReference type="Pfam" id="PF08241">
    <property type="entry name" value="Methyltransf_11"/>
    <property type="match status" value="1"/>
</dbReference>
<evidence type="ECO:0000259" key="1">
    <source>
        <dbReference type="Pfam" id="PF08241"/>
    </source>
</evidence>
<evidence type="ECO:0000313" key="3">
    <source>
        <dbReference type="Proteomes" id="UP001620397"/>
    </source>
</evidence>
<dbReference type="GO" id="GO:0032259">
    <property type="term" value="P:methylation"/>
    <property type="evidence" value="ECO:0007669"/>
    <property type="project" value="UniProtKB-KW"/>
</dbReference>
<feature type="domain" description="Methyltransferase type 11" evidence="1">
    <location>
        <begin position="59"/>
        <end position="153"/>
    </location>
</feature>
<protein>
    <submittedName>
        <fullName evidence="2">Class I SAM-dependent methyltransferase</fullName>
    </submittedName>
</protein>
<dbReference type="EMBL" id="JADIKL010000004">
    <property type="protein sequence ID" value="MFK2931004.1"/>
    <property type="molecule type" value="Genomic_DNA"/>
</dbReference>
<keyword evidence="3" id="KW-1185">Reference proteome</keyword>
<evidence type="ECO:0000313" key="2">
    <source>
        <dbReference type="EMBL" id="MFK2931004.1"/>
    </source>
</evidence>